<feature type="region of interest" description="Disordered" evidence="1">
    <location>
        <begin position="1"/>
        <end position="23"/>
    </location>
</feature>
<accession>A0AAW2JHK5</accession>
<dbReference type="AlphaFoldDB" id="A0AAW2JHK5"/>
<evidence type="ECO:0000256" key="1">
    <source>
        <dbReference type="SAM" id="MobiDB-lite"/>
    </source>
</evidence>
<reference evidence="2" key="1">
    <citation type="submission" date="2020-06" db="EMBL/GenBank/DDBJ databases">
        <authorList>
            <person name="Li T."/>
            <person name="Hu X."/>
            <person name="Zhang T."/>
            <person name="Song X."/>
            <person name="Zhang H."/>
            <person name="Dai N."/>
            <person name="Sheng W."/>
            <person name="Hou X."/>
            <person name="Wei L."/>
        </authorList>
    </citation>
    <scope>NUCLEOTIDE SEQUENCE</scope>
    <source>
        <strain evidence="2">KEN8</strain>
        <tissue evidence="2">Leaf</tissue>
    </source>
</reference>
<feature type="compositionally biased region" description="Polar residues" evidence="1">
    <location>
        <begin position="902"/>
        <end position="916"/>
    </location>
</feature>
<comment type="caution">
    <text evidence="2">The sequence shown here is derived from an EMBL/GenBank/DDBJ whole genome shotgun (WGS) entry which is preliminary data.</text>
</comment>
<sequence length="916" mass="99650">MSFEKVAEKRRNDGNERTKIRTDGHSAWARAQGFAETAAPLLLIGAWLLPRWSGIGRALQRHPFSGLVDSQNSHSSSSYPEGNFRGNQLLDGSISLSPLYPSPTNDLHVCSLEPFSEDQGRMALHPSGGIAPVSSLGPCFKTGRMGSPLASAGSAQLPRHVEGRALSATIETTAFRGHIDCPGFGRHLIPRWSAPRADRRTGSRRSTSDRGRIAGPIRFPPDNFKHSFTLFSKSFSFFPRAPRGAAGSGHNGALTLSGAPFRGLGPGPPLRTLLQTTIRMAKPPDSQVGLFPVRLSLLGESLREHLWVQRDARADDAEHSTTARELRFQPPLVVTGIAAGSHLGQLRVRAHGRPVSAPRTGGGGGDAMRDAQADVPWPNGFRRNLRSKTRWFTGFCNSHQVSHLATFFIDTRAEISIAESRFDIRYTSLPHGRPADGGTVRRTLRSVFLGTFRAGGSLARTAQGGGLGPRFVGDVFAVCFCRFNGLLATSRAANRPRRLDPNTSPDHSIASVRGKEVSSFSLPVPPLFLADLASAEGHQHPEHWSVFLWFFLASLPASFTKSQPAGGSKPAASQASLTSLFGAQHFPRLQKLLGLSLLACKLHGQRKKSKTQAANTGSSGNSDLEAFPSFNPLSHASAGHGSNTSDRQEDELPSGKGKESGATVSAKPSFVGLFSTNQRLTMDNKLSKFQIDEAIRTLSKSWGASFQRHDSGWLVFRFARDDNRQRILAGGPYFIYGRPLLLKAMPNCFEFKEDDISLTLVWAILSSLPLECWHLNALGKIGSRLGTPIAMDSLTMRMERVSYARILVEVDASKALVDHVEFKLPNGVTRRQPVVYEYTPKFCTECNRFGHHKNSCRVSQQPASATATAAAAVGIAALTKRAAAKKALPTEWTLVQRRQKTELNQPHTAATESKQK</sequence>
<dbReference type="GO" id="GO:0043457">
    <property type="term" value="P:regulation of cellular respiration"/>
    <property type="evidence" value="ECO:0007669"/>
    <property type="project" value="InterPro"/>
</dbReference>
<feature type="region of interest" description="Disordered" evidence="1">
    <location>
        <begin position="353"/>
        <end position="374"/>
    </location>
</feature>
<gene>
    <name evidence="2" type="ORF">Scaly_3129300</name>
</gene>
<feature type="compositionally biased region" description="Basic and acidic residues" evidence="1">
    <location>
        <begin position="196"/>
        <end position="212"/>
    </location>
</feature>
<feature type="region of interest" description="Disordered" evidence="1">
    <location>
        <begin position="606"/>
        <end position="625"/>
    </location>
</feature>
<dbReference type="EMBL" id="JACGWM010001255">
    <property type="protein sequence ID" value="KAL0294080.1"/>
    <property type="molecule type" value="Genomic_DNA"/>
</dbReference>
<organism evidence="2">
    <name type="scientific">Sesamum calycinum</name>
    <dbReference type="NCBI Taxonomy" id="2727403"/>
    <lineage>
        <taxon>Eukaryota</taxon>
        <taxon>Viridiplantae</taxon>
        <taxon>Streptophyta</taxon>
        <taxon>Embryophyta</taxon>
        <taxon>Tracheophyta</taxon>
        <taxon>Spermatophyta</taxon>
        <taxon>Magnoliopsida</taxon>
        <taxon>eudicotyledons</taxon>
        <taxon>Gunneridae</taxon>
        <taxon>Pentapetalae</taxon>
        <taxon>asterids</taxon>
        <taxon>lamiids</taxon>
        <taxon>Lamiales</taxon>
        <taxon>Pedaliaceae</taxon>
        <taxon>Sesamum</taxon>
    </lineage>
</organism>
<dbReference type="InterPro" id="IPR044792">
    <property type="entry name" value="TAR1"/>
</dbReference>
<protein>
    <recommendedName>
        <fullName evidence="3">DUF4283 domain-containing protein</fullName>
    </recommendedName>
</protein>
<feature type="region of interest" description="Disordered" evidence="1">
    <location>
        <begin position="635"/>
        <end position="664"/>
    </location>
</feature>
<name>A0AAW2JHK5_9LAMI</name>
<evidence type="ECO:0000313" key="2">
    <source>
        <dbReference type="EMBL" id="KAL0294080.1"/>
    </source>
</evidence>
<evidence type="ECO:0008006" key="3">
    <source>
        <dbReference type="Google" id="ProtNLM"/>
    </source>
</evidence>
<dbReference type="PANTHER" id="PTHR47188:SF1">
    <property type="entry name" value="PROTEIN TAR1"/>
    <property type="match status" value="1"/>
</dbReference>
<proteinExistence type="predicted"/>
<feature type="region of interest" description="Disordered" evidence="1">
    <location>
        <begin position="193"/>
        <end position="218"/>
    </location>
</feature>
<dbReference type="PANTHER" id="PTHR47188">
    <property type="entry name" value="PROTEIN TAR1"/>
    <property type="match status" value="1"/>
</dbReference>
<feature type="compositionally biased region" description="Polar residues" evidence="1">
    <location>
        <begin position="611"/>
        <end position="622"/>
    </location>
</feature>
<reference evidence="2" key="2">
    <citation type="journal article" date="2024" name="Plant">
        <title>Genomic evolution and insights into agronomic trait innovations of Sesamum species.</title>
        <authorList>
            <person name="Miao H."/>
            <person name="Wang L."/>
            <person name="Qu L."/>
            <person name="Liu H."/>
            <person name="Sun Y."/>
            <person name="Le M."/>
            <person name="Wang Q."/>
            <person name="Wei S."/>
            <person name="Zheng Y."/>
            <person name="Lin W."/>
            <person name="Duan Y."/>
            <person name="Cao H."/>
            <person name="Xiong S."/>
            <person name="Wang X."/>
            <person name="Wei L."/>
            <person name="Li C."/>
            <person name="Ma Q."/>
            <person name="Ju M."/>
            <person name="Zhao R."/>
            <person name="Li G."/>
            <person name="Mu C."/>
            <person name="Tian Q."/>
            <person name="Mei H."/>
            <person name="Zhang T."/>
            <person name="Gao T."/>
            <person name="Zhang H."/>
        </authorList>
    </citation>
    <scope>NUCLEOTIDE SEQUENCE</scope>
    <source>
        <strain evidence="2">KEN8</strain>
    </source>
</reference>
<feature type="region of interest" description="Disordered" evidence="1">
    <location>
        <begin position="897"/>
        <end position="916"/>
    </location>
</feature>